<dbReference type="HOGENOM" id="CLU_645400_0_0_10"/>
<feature type="chain" id="PRO_5002666497" evidence="1">
    <location>
        <begin position="25"/>
        <end position="425"/>
    </location>
</feature>
<organism evidence="2 3">
    <name type="scientific">Robiginitalea biformata (strain ATCC BAA-864 / DSM 15991 / KCTC 12146 / HTCC2501)</name>
    <dbReference type="NCBI Taxonomy" id="313596"/>
    <lineage>
        <taxon>Bacteria</taxon>
        <taxon>Pseudomonadati</taxon>
        <taxon>Bacteroidota</taxon>
        <taxon>Flavobacteriia</taxon>
        <taxon>Flavobacteriales</taxon>
        <taxon>Flavobacteriaceae</taxon>
        <taxon>Robiginitalea</taxon>
    </lineage>
</organism>
<accession>A4CKU3</accession>
<name>A4CKU3_ROBBH</name>
<evidence type="ECO:0000256" key="1">
    <source>
        <dbReference type="SAM" id="SignalP"/>
    </source>
</evidence>
<dbReference type="OrthoDB" id="1413558at2"/>
<dbReference type="RefSeq" id="WP_015754808.1">
    <property type="nucleotide sequence ID" value="NC_013222.1"/>
</dbReference>
<keyword evidence="3" id="KW-1185">Reference proteome</keyword>
<dbReference type="KEGG" id="rbi:RB2501_14229"/>
<reference evidence="2 3" key="1">
    <citation type="journal article" date="2009" name="J. Bacteriol.">
        <title>Complete genome sequence of Robiginitalea biformata HTCC2501.</title>
        <authorList>
            <person name="Oh H.M."/>
            <person name="Giovannoni S.J."/>
            <person name="Lee K."/>
            <person name="Ferriera S."/>
            <person name="Johnson J."/>
            <person name="Cho J.C."/>
        </authorList>
    </citation>
    <scope>NUCLEOTIDE SEQUENCE [LARGE SCALE GENOMIC DNA]</scope>
    <source>
        <strain evidence="3">ATCC BAA-864 / HTCC2501 / KCTC 12146</strain>
    </source>
</reference>
<dbReference type="SUPFAM" id="SSF82171">
    <property type="entry name" value="DPP6 N-terminal domain-like"/>
    <property type="match status" value="1"/>
</dbReference>
<dbReference type="Pfam" id="PF07676">
    <property type="entry name" value="PD40"/>
    <property type="match status" value="1"/>
</dbReference>
<dbReference type="Gene3D" id="2.120.10.30">
    <property type="entry name" value="TolB, C-terminal domain"/>
    <property type="match status" value="1"/>
</dbReference>
<evidence type="ECO:0000313" key="3">
    <source>
        <dbReference type="Proteomes" id="UP000009049"/>
    </source>
</evidence>
<dbReference type="Proteomes" id="UP000009049">
    <property type="component" value="Chromosome"/>
</dbReference>
<dbReference type="InterPro" id="IPR011042">
    <property type="entry name" value="6-blade_b-propeller_TolB-like"/>
</dbReference>
<protein>
    <submittedName>
        <fullName evidence="2">OmpA family protein</fullName>
    </submittedName>
</protein>
<dbReference type="STRING" id="313596.RB2501_14229"/>
<keyword evidence="1" id="KW-0732">Signal</keyword>
<dbReference type="InterPro" id="IPR011659">
    <property type="entry name" value="WD40"/>
</dbReference>
<feature type="signal peptide" evidence="1">
    <location>
        <begin position="1"/>
        <end position="24"/>
    </location>
</feature>
<evidence type="ECO:0000313" key="2">
    <source>
        <dbReference type="EMBL" id="EAR15492.1"/>
    </source>
</evidence>
<dbReference type="AlphaFoldDB" id="A4CKU3"/>
<dbReference type="EMBL" id="CP001712">
    <property type="protein sequence ID" value="EAR15492.1"/>
    <property type="molecule type" value="Genomic_DNA"/>
</dbReference>
<sequence length="425" mass="47599">MKRIFTLKNLLGTLCLLTTLSLSAQSDRIADARHTASQEADKRVDDYLKLVKLGYSEREIYEDLGNVNFLTENYESAAFWYQKLVDLAGIRAIPESYQERYKYAMHKAGIIQYSEVVAQRDWVSRIKDDYQIERSSHAAQLTRSLAENYKMPEFGRNDAYPNTESLDALRALSEADLVQMQSERAAVQNAYLPPVSVTADGRTAYFSKAVFVKPLYGIFSKKQLVHKIFRAENINGQWGNVREVAVAPKYASAMHPAVSADGSRLYFASDMPGTFGKFDIYVADIGRDGSTGAPRNMGEKINTRKNDLYPSLAGGDILFFASDGHDGYGGLDLYAARVARRSVGLAINIGSPFNSMEDEFALNLQTEDGIAYVMSNRGAARDDIQQLVFSYFDAENNHVAENRYSFKEILATEPSQSYANTMFED</sequence>
<gene>
    <name evidence="2" type="ordered locus">RB2501_14229</name>
</gene>
<dbReference type="eggNOG" id="COG2885">
    <property type="taxonomic scope" value="Bacteria"/>
</dbReference>
<proteinExistence type="predicted"/>